<dbReference type="GO" id="GO:0004427">
    <property type="term" value="F:inorganic diphosphate phosphatase activity"/>
    <property type="evidence" value="ECO:0007669"/>
    <property type="project" value="UniProtKB-UniRule"/>
</dbReference>
<dbReference type="SUPFAM" id="SSF50324">
    <property type="entry name" value="Inorganic pyrophosphatase"/>
    <property type="match status" value="1"/>
</dbReference>
<protein>
    <recommendedName>
        <fullName evidence="7">Inorganic pyrophosphatase</fullName>
        <ecNumber evidence="7">3.6.1.1</ecNumber>
    </recommendedName>
    <alternativeName>
        <fullName evidence="7">Pyrophosphate phospho-hydrolase</fullName>
        <shortName evidence="7">PPase</shortName>
    </alternativeName>
</protein>
<dbReference type="FunFam" id="3.90.80.10:FF:000003">
    <property type="entry name" value="Inorganic pyrophosphatase"/>
    <property type="match status" value="1"/>
</dbReference>
<feature type="binding site" evidence="7">
    <location>
        <position position="31"/>
    </location>
    <ligand>
        <name>substrate</name>
    </ligand>
</feature>
<comment type="subcellular location">
    <subcellularLocation>
        <location evidence="7">Cytoplasm</location>
    </subcellularLocation>
</comment>
<evidence type="ECO:0000256" key="7">
    <source>
        <dbReference type="HAMAP-Rule" id="MF_00209"/>
    </source>
</evidence>
<gene>
    <name evidence="7" type="primary">ppa</name>
    <name evidence="8" type="ORF">SD1D_0128</name>
</gene>
<dbReference type="PANTHER" id="PTHR10286">
    <property type="entry name" value="INORGANIC PYROPHOSPHATASE"/>
    <property type="match status" value="1"/>
</dbReference>
<dbReference type="EMBL" id="LN879430">
    <property type="protein sequence ID" value="CUH91682.1"/>
    <property type="molecule type" value="Genomic_DNA"/>
</dbReference>
<keyword evidence="3 7" id="KW-0479">Metal-binding</keyword>
<evidence type="ECO:0000256" key="4">
    <source>
        <dbReference type="ARBA" id="ARBA00022801"/>
    </source>
</evidence>
<dbReference type="InterPro" id="IPR008162">
    <property type="entry name" value="Pyrophosphatase"/>
</dbReference>
<evidence type="ECO:0000256" key="1">
    <source>
        <dbReference type="ARBA" id="ARBA00001946"/>
    </source>
</evidence>
<dbReference type="HAMAP" id="MF_00209">
    <property type="entry name" value="Inorganic_PPase"/>
    <property type="match status" value="1"/>
</dbReference>
<evidence type="ECO:0000313" key="8">
    <source>
        <dbReference type="EMBL" id="CUH91682.1"/>
    </source>
</evidence>
<reference evidence="9" key="1">
    <citation type="submission" date="2015-09" db="EMBL/GenBank/DDBJ databases">
        <authorList>
            <person name="Wibberg D."/>
        </authorList>
    </citation>
    <scope>NUCLEOTIDE SEQUENCE [LARGE SCALE GENOMIC DNA]</scope>
    <source>
        <strain evidence="9">SD1D</strain>
    </source>
</reference>
<evidence type="ECO:0000256" key="3">
    <source>
        <dbReference type="ARBA" id="ARBA00022723"/>
    </source>
</evidence>
<dbReference type="EC" id="3.6.1.1" evidence="7"/>
<keyword evidence="4 7" id="KW-0378">Hydrolase</keyword>
<feature type="binding site" evidence="7">
    <location>
        <position position="57"/>
    </location>
    <ligand>
        <name>substrate</name>
    </ligand>
</feature>
<keyword evidence="2 7" id="KW-0963">Cytoplasm</keyword>
<comment type="subunit">
    <text evidence="7">Homohexamer.</text>
</comment>
<dbReference type="Gene3D" id="3.90.80.10">
    <property type="entry name" value="Inorganic pyrophosphatase"/>
    <property type="match status" value="1"/>
</dbReference>
<feature type="binding site" evidence="7">
    <location>
        <position position="72"/>
    </location>
    <ligand>
        <name>Mg(2+)</name>
        <dbReference type="ChEBI" id="CHEBI:18420"/>
        <label>2</label>
    </ligand>
</feature>
<feature type="binding site" evidence="7">
    <location>
        <position position="141"/>
    </location>
    <ligand>
        <name>substrate</name>
    </ligand>
</feature>
<dbReference type="GO" id="GO:0005737">
    <property type="term" value="C:cytoplasm"/>
    <property type="evidence" value="ECO:0007669"/>
    <property type="project" value="UniProtKB-SubCell"/>
</dbReference>
<accession>A0A0K8J2H0</accession>
<comment type="function">
    <text evidence="7">Catalyzes the hydrolysis of inorganic pyrophosphate (PPi) forming two phosphate ions.</text>
</comment>
<organism evidence="8 9">
    <name type="scientific">Herbinix luporum</name>
    <dbReference type="NCBI Taxonomy" id="1679721"/>
    <lineage>
        <taxon>Bacteria</taxon>
        <taxon>Bacillati</taxon>
        <taxon>Bacillota</taxon>
        <taxon>Clostridia</taxon>
        <taxon>Lachnospirales</taxon>
        <taxon>Lachnospiraceae</taxon>
        <taxon>Herbinix</taxon>
    </lineage>
</organism>
<sequence>MINIWHDISPDRITPKEFVAVVEISKGSKKKYELDKETGLIILDRILYTSTHYPANYGFIPRTYGDDLDPLDVLVLCSESIEPLTLVKCYPIGVMNMIDNGMRDEKIIAIPCNDPNFNMYKNINELPAHLFSEMRHFFSVYKELENKETAVNEFGGPEEAMDIISYCIKNYNNVFQNKK</sequence>
<comment type="similarity">
    <text evidence="7">Belongs to the PPase family.</text>
</comment>
<dbReference type="Pfam" id="PF00719">
    <property type="entry name" value="Pyrophosphatase"/>
    <property type="match status" value="1"/>
</dbReference>
<keyword evidence="5 7" id="KW-0460">Magnesium</keyword>
<comment type="catalytic activity">
    <reaction evidence="6 7">
        <text>diphosphate + H2O = 2 phosphate + H(+)</text>
        <dbReference type="Rhea" id="RHEA:24576"/>
        <dbReference type="ChEBI" id="CHEBI:15377"/>
        <dbReference type="ChEBI" id="CHEBI:15378"/>
        <dbReference type="ChEBI" id="CHEBI:33019"/>
        <dbReference type="ChEBI" id="CHEBI:43474"/>
        <dbReference type="EC" id="3.6.1.1"/>
    </reaction>
</comment>
<name>A0A0K8J2H0_9FIRM</name>
<dbReference type="GO" id="GO:0000287">
    <property type="term" value="F:magnesium ion binding"/>
    <property type="evidence" value="ECO:0007669"/>
    <property type="project" value="UniProtKB-UniRule"/>
</dbReference>
<evidence type="ECO:0000256" key="5">
    <source>
        <dbReference type="ARBA" id="ARBA00022842"/>
    </source>
</evidence>
<feature type="binding site" evidence="7">
    <location>
        <position position="45"/>
    </location>
    <ligand>
        <name>substrate</name>
    </ligand>
</feature>
<keyword evidence="9" id="KW-1185">Reference proteome</keyword>
<evidence type="ECO:0000256" key="2">
    <source>
        <dbReference type="ARBA" id="ARBA00022490"/>
    </source>
</evidence>
<feature type="binding site" evidence="7">
    <location>
        <position position="104"/>
    </location>
    <ligand>
        <name>Mg(2+)</name>
        <dbReference type="ChEBI" id="CHEBI:18420"/>
        <label>1</label>
    </ligand>
</feature>
<dbReference type="RefSeq" id="WP_275940379.1">
    <property type="nucleotide sequence ID" value="NZ_DUPS01000006.1"/>
</dbReference>
<dbReference type="GO" id="GO:0006796">
    <property type="term" value="P:phosphate-containing compound metabolic process"/>
    <property type="evidence" value="ECO:0007669"/>
    <property type="project" value="InterPro"/>
</dbReference>
<feature type="binding site" evidence="7">
    <location>
        <position position="72"/>
    </location>
    <ligand>
        <name>Mg(2+)</name>
        <dbReference type="ChEBI" id="CHEBI:18420"/>
        <label>1</label>
    </ligand>
</feature>
<dbReference type="InterPro" id="IPR036649">
    <property type="entry name" value="Pyrophosphatase_sf"/>
</dbReference>
<proteinExistence type="inferred from homology"/>
<dbReference type="AlphaFoldDB" id="A0A0K8J2H0"/>
<feature type="binding site" evidence="7">
    <location>
        <position position="67"/>
    </location>
    <ligand>
        <name>Mg(2+)</name>
        <dbReference type="ChEBI" id="CHEBI:18420"/>
        <label>1</label>
    </ligand>
</feature>
<comment type="cofactor">
    <cofactor evidence="1 7">
        <name>Mg(2+)</name>
        <dbReference type="ChEBI" id="CHEBI:18420"/>
    </cofactor>
</comment>
<dbReference type="KEGG" id="hsd:SD1D_0128"/>
<evidence type="ECO:0000256" key="6">
    <source>
        <dbReference type="ARBA" id="ARBA00047820"/>
    </source>
</evidence>
<dbReference type="Proteomes" id="UP000196053">
    <property type="component" value="Chromosome I"/>
</dbReference>
<dbReference type="CDD" id="cd00412">
    <property type="entry name" value="pyrophosphatase"/>
    <property type="match status" value="1"/>
</dbReference>
<evidence type="ECO:0000313" key="9">
    <source>
        <dbReference type="Proteomes" id="UP000196053"/>
    </source>
</evidence>